<dbReference type="SUPFAM" id="SSF141259">
    <property type="entry name" value="CarD-like"/>
    <property type="match status" value="1"/>
</dbReference>
<keyword evidence="7 13" id="KW-0067">ATP-binding</keyword>
<dbReference type="SMART" id="SM00490">
    <property type="entry name" value="HELICc"/>
    <property type="match status" value="1"/>
</dbReference>
<comment type="subcellular location">
    <subcellularLocation>
        <location evidence="1 13">Cytoplasm</location>
    </subcellularLocation>
</comment>
<dbReference type="Pfam" id="PF00271">
    <property type="entry name" value="Helicase_C"/>
    <property type="match status" value="1"/>
</dbReference>
<comment type="function">
    <text evidence="13">Couples transcription and DNA repair by recognizing RNA polymerase (RNAP) stalled at DNA lesions. Mediates ATP-dependent release of RNAP and its truncated transcript from the DNA, and recruitment of nucleotide excision repair machinery to the damaged site.</text>
</comment>
<dbReference type="PANTHER" id="PTHR47964">
    <property type="entry name" value="ATP-DEPENDENT DNA HELICASE HOMOLOG RECG, CHLOROPLASTIC"/>
    <property type="match status" value="1"/>
</dbReference>
<dbReference type="InterPro" id="IPR003711">
    <property type="entry name" value="CarD-like/TRCF_RID"/>
</dbReference>
<dbReference type="SMART" id="SM00982">
    <property type="entry name" value="TRCF"/>
    <property type="match status" value="1"/>
</dbReference>
<dbReference type="SMART" id="SM00487">
    <property type="entry name" value="DEXDc"/>
    <property type="match status" value="1"/>
</dbReference>
<evidence type="ECO:0000256" key="2">
    <source>
        <dbReference type="ARBA" id="ARBA00022490"/>
    </source>
</evidence>
<dbReference type="InterPro" id="IPR047112">
    <property type="entry name" value="RecG/Mfd"/>
</dbReference>
<dbReference type="Pfam" id="PF02559">
    <property type="entry name" value="CarD_TRCF_RID"/>
    <property type="match status" value="1"/>
</dbReference>
<dbReference type="SUPFAM" id="SSF52540">
    <property type="entry name" value="P-loop containing nucleoside triphosphate hydrolases"/>
    <property type="match status" value="4"/>
</dbReference>
<dbReference type="SUPFAM" id="SSF143517">
    <property type="entry name" value="TRCF domain-like"/>
    <property type="match status" value="1"/>
</dbReference>
<dbReference type="Pfam" id="PF00270">
    <property type="entry name" value="DEAD"/>
    <property type="match status" value="1"/>
</dbReference>
<evidence type="ECO:0000256" key="9">
    <source>
        <dbReference type="ARBA" id="ARBA00023204"/>
    </source>
</evidence>
<evidence type="ECO:0000256" key="1">
    <source>
        <dbReference type="ARBA" id="ARBA00004496"/>
    </source>
</evidence>
<dbReference type="InterPro" id="IPR036101">
    <property type="entry name" value="CarD-like/TRCF_RID_sf"/>
</dbReference>
<evidence type="ECO:0000256" key="13">
    <source>
        <dbReference type="HAMAP-Rule" id="MF_00969"/>
    </source>
</evidence>
<dbReference type="InterPro" id="IPR001650">
    <property type="entry name" value="Helicase_C-like"/>
</dbReference>
<dbReference type="EC" id="3.6.4.-" evidence="13"/>
<sequence>MDFKSLLLKDKKFKKLVKNLDSPDYDISGLKGSSLSFFAANILEKAESNIVFFLPDNYYLQQMQEDLLRLLPEKGFLVFPEEEILPHEQLMSDLTTISERTKVLTELVFADNLDKKIILTTPAAVFKKLTPQATYKTKSIYLEEGSEVDLKNIKSRLFSLGYKREEMVEAPGQYSIRGGIIDVFTLLDEQPFRIELFGDEVDSIRKIDLSAQRSKEEVKSIIIPPFANIIVDDEVVDRAYPRLEKSYEQAVKNLKQKGLSEEAKYLHEKSKKLLEKFKEQHRFPGFEQFLHYYYPEADSFFDYLSETTIFRLRPDKIKKVSRNNYQEILDSYKNLLKQGIILPDYIDNFLSPEKIKQKIEANKVIDIKTDFDEKSAAKKDIHFNVKSLESFHGQLELFAEKVHDLLKKKYKIAVTLNSAAKKRRLKMFLEDKGYAVADDFSEARIRIFADSLGESFIFSDIKLAVFSDKEVFGSEQKRKRKIGDFEEGIEISSVNDLISGDYVVHENHGIGKYLGVKTLEIQGQHKDYLVLKYAGEDKLYVPTDKINLVQKYIGSDSAAPKLYKLGSSDWKKVKQKVEESVKEMAIGLLELYAERETLKGYQFSEDDVWQKEFEDAFPYEETPDQKEAIKEVKSDMESKQPMDRLLCGDVGYGKTEVAIRAAFKAALDGKQTAVLVPTTILAQQHFNTFEERIADFPIRISMLSRFKTKAEQRKTLKELIKGEVDIVIGTHRLLSKDVIFDDLGLLIIDEEQRFGVSHKEKLKDIKRNVDVLTLTATPIPRTLHMALVGVRDMSLIETPPENRYPIRTFIKEKNHELIAGAVRRELARQGQIYFVHNRVEDIEKTAGKLQKIVPEAKIAVAHGQMREKRLEKIMYDFYHHKFDLLVCTTIIETGLDIPNVNTIIINHADKMGLSQLYQLRGRVGRTNRIAYAYLLYQRNRILAEVAEKRLEAIKEFTSLGSGFKIAMRDLEIRGAGNLLGPEQSGHIAAVGFSLYTKLLEGTIEELKGEKKANKITVEVDLSLDAYIPDDYINYEARKIEIYKKIRDINSAADAVDVIDELIDRFGEPPQEVMRLINTARLKILAQNLKMNLIRQEGKNIRCQFINSKVVKGRDLVELSNEYRKKIKIKSAKKPQIIIKTTQSEEVDKELLKILQDYKNIVDNN</sequence>
<dbReference type="FunFam" id="3.40.50.300:FF:000546">
    <property type="entry name" value="Transcription-repair-coupling factor"/>
    <property type="match status" value="1"/>
</dbReference>
<evidence type="ECO:0000256" key="6">
    <source>
        <dbReference type="ARBA" id="ARBA00022806"/>
    </source>
</evidence>
<dbReference type="PANTHER" id="PTHR47964:SF1">
    <property type="entry name" value="ATP-DEPENDENT DNA HELICASE HOMOLOG RECG, CHLOROPLASTIC"/>
    <property type="match status" value="1"/>
</dbReference>
<dbReference type="InterPro" id="IPR005118">
    <property type="entry name" value="TRCF_C"/>
</dbReference>
<dbReference type="GO" id="GO:0003678">
    <property type="term" value="F:DNA helicase activity"/>
    <property type="evidence" value="ECO:0007669"/>
    <property type="project" value="TreeGrafter"/>
</dbReference>
<evidence type="ECO:0000256" key="10">
    <source>
        <dbReference type="ARBA" id="ARBA00061104"/>
    </source>
</evidence>
<dbReference type="GO" id="GO:0003684">
    <property type="term" value="F:damaged DNA binding"/>
    <property type="evidence" value="ECO:0007669"/>
    <property type="project" value="InterPro"/>
</dbReference>
<evidence type="ECO:0000313" key="16">
    <source>
        <dbReference type="EMBL" id="MCC3144420.1"/>
    </source>
</evidence>
<evidence type="ECO:0000256" key="5">
    <source>
        <dbReference type="ARBA" id="ARBA00022801"/>
    </source>
</evidence>
<dbReference type="Gene3D" id="3.40.50.11180">
    <property type="match status" value="1"/>
</dbReference>
<evidence type="ECO:0000256" key="3">
    <source>
        <dbReference type="ARBA" id="ARBA00022741"/>
    </source>
</evidence>
<dbReference type="PROSITE" id="PS51194">
    <property type="entry name" value="HELICASE_CTER"/>
    <property type="match status" value="1"/>
</dbReference>
<dbReference type="InterPro" id="IPR004576">
    <property type="entry name" value="Mfd"/>
</dbReference>
<keyword evidence="9 13" id="KW-0234">DNA repair</keyword>
<dbReference type="Proteomes" id="UP001199296">
    <property type="component" value="Unassembled WGS sequence"/>
</dbReference>
<reference evidence="16 17" key="1">
    <citation type="submission" date="2021-10" db="EMBL/GenBank/DDBJ databases">
        <authorList>
            <person name="Grouzdev D.S."/>
            <person name="Pantiukh K.S."/>
            <person name="Krutkina M.S."/>
        </authorList>
    </citation>
    <scope>NUCLEOTIDE SEQUENCE [LARGE SCALE GENOMIC DNA]</scope>
    <source>
        <strain evidence="16 17">Z-7514</strain>
    </source>
</reference>
<keyword evidence="5 13" id="KW-0378">Hydrolase</keyword>
<keyword evidence="6" id="KW-0347">Helicase</keyword>
<evidence type="ECO:0000256" key="11">
    <source>
        <dbReference type="ARBA" id="ARBA00061399"/>
    </source>
</evidence>
<feature type="domain" description="Helicase C-terminal" evidence="15">
    <location>
        <begin position="805"/>
        <end position="971"/>
    </location>
</feature>
<dbReference type="Pfam" id="PF03461">
    <property type="entry name" value="TRCF"/>
    <property type="match status" value="1"/>
</dbReference>
<comment type="similarity">
    <text evidence="11 13">In the C-terminal section; belongs to the helicase family. RecG subfamily.</text>
</comment>
<comment type="similarity">
    <text evidence="10 13">In the N-terminal section; belongs to the UvrB family.</text>
</comment>
<dbReference type="HAMAP" id="MF_00969">
    <property type="entry name" value="TRCF"/>
    <property type="match status" value="1"/>
</dbReference>
<keyword evidence="8 13" id="KW-0238">DNA-binding</keyword>
<evidence type="ECO:0000259" key="15">
    <source>
        <dbReference type="PROSITE" id="PS51194"/>
    </source>
</evidence>
<keyword evidence="2 13" id="KW-0963">Cytoplasm</keyword>
<feature type="domain" description="Helicase ATP-binding" evidence="14">
    <location>
        <begin position="635"/>
        <end position="796"/>
    </location>
</feature>
<dbReference type="Pfam" id="PF17757">
    <property type="entry name" value="UvrB_inter"/>
    <property type="match status" value="1"/>
</dbReference>
<dbReference type="SMART" id="SM01058">
    <property type="entry name" value="CarD_TRCF"/>
    <property type="match status" value="1"/>
</dbReference>
<accession>A0AAW4WYW7</accession>
<dbReference type="InterPro" id="IPR037235">
    <property type="entry name" value="TRCF-like_C_D7"/>
</dbReference>
<dbReference type="NCBIfam" id="TIGR00580">
    <property type="entry name" value="mfd"/>
    <property type="match status" value="1"/>
</dbReference>
<dbReference type="CDD" id="cd17991">
    <property type="entry name" value="DEXHc_TRCF"/>
    <property type="match status" value="1"/>
</dbReference>
<dbReference type="GO" id="GO:0000716">
    <property type="term" value="P:transcription-coupled nucleotide-excision repair, DNA damage recognition"/>
    <property type="evidence" value="ECO:0007669"/>
    <property type="project" value="UniProtKB-UniRule"/>
</dbReference>
<dbReference type="InterPro" id="IPR027417">
    <property type="entry name" value="P-loop_NTPase"/>
</dbReference>
<protein>
    <recommendedName>
        <fullName evidence="12 13">Transcription-repair-coupling factor</fullName>
        <shortName evidence="13">TRCF</shortName>
        <ecNumber evidence="13">3.6.4.-</ecNumber>
    </recommendedName>
</protein>
<dbReference type="GO" id="GO:0006355">
    <property type="term" value="P:regulation of DNA-templated transcription"/>
    <property type="evidence" value="ECO:0007669"/>
    <property type="project" value="UniProtKB-UniRule"/>
</dbReference>
<dbReference type="RefSeq" id="WP_229344174.1">
    <property type="nucleotide sequence ID" value="NZ_JAJFAT010000003.1"/>
</dbReference>
<dbReference type="InterPro" id="IPR011545">
    <property type="entry name" value="DEAD/DEAH_box_helicase_dom"/>
</dbReference>
<proteinExistence type="inferred from homology"/>
<keyword evidence="17" id="KW-1185">Reference proteome</keyword>
<evidence type="ECO:0000256" key="4">
    <source>
        <dbReference type="ARBA" id="ARBA00022763"/>
    </source>
</evidence>
<keyword evidence="4 13" id="KW-0227">DNA damage</keyword>
<dbReference type="Gene3D" id="3.40.50.300">
    <property type="entry name" value="P-loop containing nucleotide triphosphate hydrolases"/>
    <property type="match status" value="2"/>
</dbReference>
<gene>
    <name evidence="13 16" type="primary">mfd</name>
    <name evidence="16" type="ORF">LJ207_03680</name>
</gene>
<keyword evidence="3 13" id="KW-0547">Nucleotide-binding</keyword>
<evidence type="ECO:0000259" key="14">
    <source>
        <dbReference type="PROSITE" id="PS51192"/>
    </source>
</evidence>
<dbReference type="GO" id="GO:0016787">
    <property type="term" value="F:hydrolase activity"/>
    <property type="evidence" value="ECO:0007669"/>
    <property type="project" value="UniProtKB-KW"/>
</dbReference>
<dbReference type="Gene3D" id="2.40.10.170">
    <property type="match status" value="1"/>
</dbReference>
<organism evidence="16 17">
    <name type="scientific">Halanaerobium polyolivorans</name>
    <dbReference type="NCBI Taxonomy" id="2886943"/>
    <lineage>
        <taxon>Bacteria</taxon>
        <taxon>Bacillati</taxon>
        <taxon>Bacillota</taxon>
        <taxon>Clostridia</taxon>
        <taxon>Halanaerobiales</taxon>
        <taxon>Halanaerobiaceae</taxon>
        <taxon>Halanaerobium</taxon>
    </lineage>
</organism>
<comment type="caution">
    <text evidence="16">The sequence shown here is derived from an EMBL/GenBank/DDBJ whole genome shotgun (WGS) entry which is preliminary data.</text>
</comment>
<dbReference type="InterPro" id="IPR041471">
    <property type="entry name" value="UvrB_inter"/>
</dbReference>
<dbReference type="GO" id="GO:0005524">
    <property type="term" value="F:ATP binding"/>
    <property type="evidence" value="ECO:0007669"/>
    <property type="project" value="UniProtKB-UniRule"/>
</dbReference>
<evidence type="ECO:0000256" key="8">
    <source>
        <dbReference type="ARBA" id="ARBA00023125"/>
    </source>
</evidence>
<dbReference type="InterPro" id="IPR014001">
    <property type="entry name" value="Helicase_ATP-bd"/>
</dbReference>
<dbReference type="EMBL" id="JAJFAT010000003">
    <property type="protein sequence ID" value="MCC3144420.1"/>
    <property type="molecule type" value="Genomic_DNA"/>
</dbReference>
<dbReference type="PROSITE" id="PS51192">
    <property type="entry name" value="HELICASE_ATP_BIND_1"/>
    <property type="match status" value="1"/>
</dbReference>
<evidence type="ECO:0000256" key="12">
    <source>
        <dbReference type="ARBA" id="ARBA00070128"/>
    </source>
</evidence>
<dbReference type="Gene3D" id="3.90.1150.50">
    <property type="entry name" value="Transcription-repair-coupling factor, D7 domain"/>
    <property type="match status" value="1"/>
</dbReference>
<dbReference type="GO" id="GO:0005737">
    <property type="term" value="C:cytoplasm"/>
    <property type="evidence" value="ECO:0007669"/>
    <property type="project" value="UniProtKB-SubCell"/>
</dbReference>
<evidence type="ECO:0000256" key="7">
    <source>
        <dbReference type="ARBA" id="ARBA00022840"/>
    </source>
</evidence>
<dbReference type="AlphaFoldDB" id="A0AAW4WYW7"/>
<dbReference type="Gene3D" id="3.30.2060.10">
    <property type="entry name" value="Penicillin-binding protein 1b domain"/>
    <property type="match status" value="1"/>
</dbReference>
<evidence type="ECO:0000313" key="17">
    <source>
        <dbReference type="Proteomes" id="UP001199296"/>
    </source>
</evidence>
<name>A0AAW4WYW7_9FIRM</name>